<evidence type="ECO:0000313" key="7">
    <source>
        <dbReference type="Proteomes" id="UP000018144"/>
    </source>
</evidence>
<evidence type="ECO:0000256" key="1">
    <source>
        <dbReference type="ARBA" id="ARBA00022741"/>
    </source>
</evidence>
<feature type="region of interest" description="Disordered" evidence="3">
    <location>
        <begin position="1"/>
        <end position="47"/>
    </location>
</feature>
<dbReference type="GO" id="GO:0003676">
    <property type="term" value="F:nucleic acid binding"/>
    <property type="evidence" value="ECO:0007669"/>
    <property type="project" value="InterPro"/>
</dbReference>
<dbReference type="InterPro" id="IPR036390">
    <property type="entry name" value="WH_DNA-bd_sf"/>
</dbReference>
<feature type="compositionally biased region" description="Basic residues" evidence="3">
    <location>
        <begin position="18"/>
        <end position="27"/>
    </location>
</feature>
<evidence type="ECO:0000256" key="3">
    <source>
        <dbReference type="SAM" id="MobiDB-lite"/>
    </source>
</evidence>
<dbReference type="GO" id="GO:0036297">
    <property type="term" value="P:interstrand cross-link repair"/>
    <property type="evidence" value="ECO:0007669"/>
    <property type="project" value="TreeGrafter"/>
</dbReference>
<keyword evidence="6" id="KW-0347">Helicase</keyword>
<feature type="domain" description="Helicase ATP-binding" evidence="4">
    <location>
        <begin position="331"/>
        <end position="515"/>
    </location>
</feature>
<keyword evidence="1" id="KW-0547">Nucleotide-binding</keyword>
<dbReference type="PANTHER" id="PTHR47957:SF3">
    <property type="entry name" value="ATP-DEPENDENT HELICASE HRQ1"/>
    <property type="match status" value="1"/>
</dbReference>
<dbReference type="InterPro" id="IPR018973">
    <property type="entry name" value="MZB"/>
</dbReference>
<dbReference type="OrthoDB" id="18781at2759"/>
<dbReference type="InterPro" id="IPR011545">
    <property type="entry name" value="DEAD/DEAH_box_helicase_dom"/>
</dbReference>
<dbReference type="Pfam" id="PF22982">
    <property type="entry name" value="WHD_HRQ1"/>
    <property type="match status" value="1"/>
</dbReference>
<dbReference type="OMA" id="GAVHLHQ"/>
<protein>
    <submittedName>
        <fullName evidence="6">Similar to Putative ATP-dependent helicase HRQ1 acc. no. Q05549</fullName>
    </submittedName>
</protein>
<dbReference type="Gene3D" id="3.40.50.300">
    <property type="entry name" value="P-loop containing nucleotide triphosphate hydrolases"/>
    <property type="match status" value="2"/>
</dbReference>
<dbReference type="CDD" id="cd18797">
    <property type="entry name" value="SF2_C_Hrq"/>
    <property type="match status" value="1"/>
</dbReference>
<dbReference type="GO" id="GO:0043138">
    <property type="term" value="F:3'-5' DNA helicase activity"/>
    <property type="evidence" value="ECO:0007669"/>
    <property type="project" value="TreeGrafter"/>
</dbReference>
<dbReference type="GO" id="GO:0006289">
    <property type="term" value="P:nucleotide-excision repair"/>
    <property type="evidence" value="ECO:0007669"/>
    <property type="project" value="TreeGrafter"/>
</dbReference>
<dbReference type="Pfam" id="PF00271">
    <property type="entry name" value="Helicase_C"/>
    <property type="match status" value="1"/>
</dbReference>
<name>U4L3E8_PYROM</name>
<organism evidence="6 7">
    <name type="scientific">Pyronema omphalodes (strain CBS 100304)</name>
    <name type="common">Pyronema confluens</name>
    <dbReference type="NCBI Taxonomy" id="1076935"/>
    <lineage>
        <taxon>Eukaryota</taxon>
        <taxon>Fungi</taxon>
        <taxon>Dikarya</taxon>
        <taxon>Ascomycota</taxon>
        <taxon>Pezizomycotina</taxon>
        <taxon>Pezizomycetes</taxon>
        <taxon>Pezizales</taxon>
        <taxon>Pyronemataceae</taxon>
        <taxon>Pyronema</taxon>
    </lineage>
</organism>
<dbReference type="InterPro" id="IPR014939">
    <property type="entry name" value="CDT1_Gemini-bd-like"/>
</dbReference>
<dbReference type="SMART" id="SM00490">
    <property type="entry name" value="HELICc"/>
    <property type="match status" value="1"/>
</dbReference>
<dbReference type="SMART" id="SM00487">
    <property type="entry name" value="DEXDc"/>
    <property type="match status" value="1"/>
</dbReference>
<dbReference type="SMART" id="SM01075">
    <property type="entry name" value="CDT1"/>
    <property type="match status" value="1"/>
</dbReference>
<evidence type="ECO:0000256" key="2">
    <source>
        <dbReference type="ARBA" id="ARBA00022840"/>
    </source>
</evidence>
<dbReference type="Pfam" id="PF09369">
    <property type="entry name" value="MZB"/>
    <property type="match status" value="1"/>
</dbReference>
<dbReference type="InterPro" id="IPR014001">
    <property type="entry name" value="Helicase_ATP-bd"/>
</dbReference>
<dbReference type="Pfam" id="PF08839">
    <property type="entry name" value="CDT1"/>
    <property type="match status" value="1"/>
</dbReference>
<evidence type="ECO:0000313" key="6">
    <source>
        <dbReference type="EMBL" id="CCX04580.1"/>
    </source>
</evidence>
<dbReference type="Proteomes" id="UP000018144">
    <property type="component" value="Unassembled WGS sequence"/>
</dbReference>
<feature type="domain" description="Helicase C-terminal" evidence="5">
    <location>
        <begin position="547"/>
        <end position="708"/>
    </location>
</feature>
<sequence>MPPKRKNPPTTGDTTAPAKKRAPRKKKTADDASTPTSEKPSKATKVTSDIPWPPLFKHLEKVHRALNLVYTFCCTRKQLATTFSNLKAAVEGHIKKELQVTDIAQIKFLIPRAVHFEYVDEDLLQVYVAAGSGVSGKKAEKEEIYSKNADASGSRSEVLLFEFVDGDLKKSMVNKLDEIQRIGLRSEEIKMPTFSTNQMTKLINKRNENFESAVNKFLNDRNTAGEDPVECLNQRYLNYIPAETTRPDAPQPTNTIPLDIPKERKPISEIIEEIKNTTLYVDQIVPDGYRIIDAQEPVYGDLDFVLSQHLVNAIYTSRDIIRFYSHQAEAINHLHEGHNVIVSTSTSSGKSLIYQVPVLHQLEQDRDTRAMFIFPTKALAQDQKRSLMEVLGYMTEVLGDVVVDTFDGDTPLEERRRIRDEASVIFTNPDMLHLTILPNEEHWREFLRNLKFVVVDELHVYNGIFGSHLALIMRRLRRVCSTVGNSTVQFISCSATISNPAEHMRNIFNLPSVRLVSTDGSPSGLKQFLLWNTPYKSPHDPSSGRGDSIQEAAKLFSQLILRGVRTISFCRVRNACELMLQAVRTELGHLHRGDVGERIMGYRGGYTSQDRRRIEKEMFSGHLLGVVATNALELGVDIGSLDAVVIVNFPHSISNLRQQSGRAGRRNKDSLSVLVGGGYPVDQYYMNHPEDIFNKPDKRLVVDIDNPLVLLPHLQCAAHELPLHVERDIQYFGPSLPDLVQQLVRDDTGFYHPSSSFLPYPAKLVPIRDVEDAGYAVINTTSSSPSVLETLEPTRAVFSLYEGGIFLHQGRTFLIRTVNHEGKFAAVEAVNVAYTTSPRDYTDITPMCTHLSAPLPGEASTCCWGEVNVETHIFGYFKLDSRKRILDAVEMDSPSVVRETKGCWIDIPADILTIMMRARMNVAAGIHAASHAILEFLQMEGLRTECKAPEKEFAKHQTKRKRPGRLVFYETKETGAARVVWMDLGETLERARERVEECDCEMGCVECCLGNCSEGNLVCSKRGAVVVLRGVLGMEIGEELLSGEEEKGWDHATVVPAGFVRGKVDHRNKVKEEEQIEEGDGYRVLDVEEVCTMEIGCGVKVKEEEII</sequence>
<dbReference type="PROSITE" id="PS51192">
    <property type="entry name" value="HELICASE_ATP_BIND_1"/>
    <property type="match status" value="1"/>
</dbReference>
<accession>U4L3E8</accession>
<keyword evidence="7" id="KW-1185">Reference proteome</keyword>
<dbReference type="SUPFAM" id="SSF52540">
    <property type="entry name" value="P-loop containing nucleoside triphosphate hydrolases"/>
    <property type="match status" value="1"/>
</dbReference>
<proteinExistence type="predicted"/>
<dbReference type="PANTHER" id="PTHR47957">
    <property type="entry name" value="ATP-DEPENDENT HELICASE HRQ1"/>
    <property type="match status" value="1"/>
</dbReference>
<dbReference type="InterPro" id="IPR027417">
    <property type="entry name" value="P-loop_NTPase"/>
</dbReference>
<dbReference type="EMBL" id="HF935209">
    <property type="protein sequence ID" value="CCX04580.1"/>
    <property type="molecule type" value="Genomic_DNA"/>
</dbReference>
<evidence type="ECO:0000259" key="4">
    <source>
        <dbReference type="PROSITE" id="PS51192"/>
    </source>
</evidence>
<dbReference type="Pfam" id="PF00270">
    <property type="entry name" value="DEAD"/>
    <property type="match status" value="1"/>
</dbReference>
<evidence type="ECO:0000259" key="5">
    <source>
        <dbReference type="PROSITE" id="PS51194"/>
    </source>
</evidence>
<dbReference type="InterPro" id="IPR001650">
    <property type="entry name" value="Helicase_C-like"/>
</dbReference>
<gene>
    <name evidence="6" type="ORF">PCON_02762</name>
</gene>
<dbReference type="STRING" id="1076935.U4L3E8"/>
<dbReference type="eggNOG" id="KOG4150">
    <property type="taxonomic scope" value="Eukaryota"/>
</dbReference>
<dbReference type="CDD" id="cd17923">
    <property type="entry name" value="DEXHc_Hrq1-like"/>
    <property type="match status" value="1"/>
</dbReference>
<dbReference type="InterPro" id="IPR055227">
    <property type="entry name" value="HRQ1_WHD"/>
</dbReference>
<dbReference type="AlphaFoldDB" id="U4L3E8"/>
<dbReference type="GO" id="GO:0005634">
    <property type="term" value="C:nucleus"/>
    <property type="evidence" value="ECO:0007669"/>
    <property type="project" value="TreeGrafter"/>
</dbReference>
<dbReference type="SUPFAM" id="SSF46785">
    <property type="entry name" value="Winged helix' DNA-binding domain"/>
    <property type="match status" value="1"/>
</dbReference>
<dbReference type="PROSITE" id="PS51194">
    <property type="entry name" value="HELICASE_CTER"/>
    <property type="match status" value="1"/>
</dbReference>
<keyword evidence="6" id="KW-0378">Hydrolase</keyword>
<keyword evidence="2" id="KW-0067">ATP-binding</keyword>
<dbReference type="GO" id="GO:0005524">
    <property type="term" value="F:ATP binding"/>
    <property type="evidence" value="ECO:0007669"/>
    <property type="project" value="UniProtKB-KW"/>
</dbReference>
<reference evidence="6 7" key="1">
    <citation type="journal article" date="2013" name="PLoS Genet.">
        <title>The genome and development-dependent transcriptomes of Pyronema confluens: a window into fungal evolution.</title>
        <authorList>
            <person name="Traeger S."/>
            <person name="Altegoer F."/>
            <person name="Freitag M."/>
            <person name="Gabaldon T."/>
            <person name="Kempken F."/>
            <person name="Kumar A."/>
            <person name="Marcet-Houben M."/>
            <person name="Poggeler S."/>
            <person name="Stajich J.E."/>
            <person name="Nowrousian M."/>
        </authorList>
    </citation>
    <scope>NUCLEOTIDE SEQUENCE [LARGE SCALE GENOMIC DNA]</scope>
    <source>
        <strain evidence="7">CBS 100304</strain>
        <tissue evidence="6">Vegetative mycelium</tissue>
    </source>
</reference>